<evidence type="ECO:0000313" key="1">
    <source>
        <dbReference type="EMBL" id="WMW77721.1"/>
    </source>
</evidence>
<dbReference type="InterPro" id="IPR050583">
    <property type="entry name" value="Mycobacterial_A85_antigen"/>
</dbReference>
<gene>
    <name evidence="1" type="ORF">RF683_09530</name>
</gene>
<dbReference type="SUPFAM" id="SSF53474">
    <property type="entry name" value="alpha/beta-Hydrolases"/>
    <property type="match status" value="1"/>
</dbReference>
<dbReference type="EMBL" id="CP133721">
    <property type="protein sequence ID" value="WMW77721.1"/>
    <property type="molecule type" value="Genomic_DNA"/>
</dbReference>
<keyword evidence="2" id="KW-1185">Reference proteome</keyword>
<dbReference type="Pfam" id="PF00756">
    <property type="entry name" value="Esterase"/>
    <property type="match status" value="1"/>
</dbReference>
<keyword evidence="1" id="KW-0378">Hydrolase</keyword>
<dbReference type="Gene3D" id="3.40.50.1820">
    <property type="entry name" value="alpha/beta hydrolase"/>
    <property type="match status" value="1"/>
</dbReference>
<dbReference type="GO" id="GO:0016787">
    <property type="term" value="F:hydrolase activity"/>
    <property type="evidence" value="ECO:0007669"/>
    <property type="project" value="UniProtKB-KW"/>
</dbReference>
<dbReference type="RefSeq" id="WP_309532058.1">
    <property type="nucleotide sequence ID" value="NZ_CP133721.1"/>
</dbReference>
<protein>
    <submittedName>
        <fullName evidence="1">Alpha/beta hydrolase-fold protein</fullName>
    </submittedName>
</protein>
<organism evidence="1 2">
    <name type="scientific">Flavobacterium nakdongensis</name>
    <dbReference type="NCBI Taxonomy" id="3073563"/>
    <lineage>
        <taxon>Bacteria</taxon>
        <taxon>Pseudomonadati</taxon>
        <taxon>Bacteroidota</taxon>
        <taxon>Flavobacteriia</taxon>
        <taxon>Flavobacteriales</taxon>
        <taxon>Flavobacteriaceae</taxon>
        <taxon>Flavobacterium</taxon>
    </lineage>
</organism>
<dbReference type="PANTHER" id="PTHR48098:SF6">
    <property type="entry name" value="FERRI-BACILLIBACTIN ESTERASE BESA"/>
    <property type="match status" value="1"/>
</dbReference>
<dbReference type="PANTHER" id="PTHR48098">
    <property type="entry name" value="ENTEROCHELIN ESTERASE-RELATED"/>
    <property type="match status" value="1"/>
</dbReference>
<reference evidence="1" key="1">
    <citation type="submission" date="2023-09" db="EMBL/GenBank/DDBJ databases">
        <title>Flavobacterium sp. 20NA77.7 isolated from freshwater.</title>
        <authorList>
            <person name="Le V."/>
            <person name="Ko S.-R."/>
            <person name="Ahn C.-Y."/>
            <person name="Oh H.-M."/>
        </authorList>
    </citation>
    <scope>NUCLEOTIDE SEQUENCE</scope>
    <source>
        <strain evidence="1">20NA77.7</strain>
    </source>
</reference>
<sequence>MYKKILFLFISVCSFAQEIMMKEIKSEHFLGKIQRVENFPSNYVKPRNVDVWLPENYSPEKKYSVLYMHDGQMLFDATTTWNKQEWQVDDVVTKLVAENKIEDVIVVGVWNIPTIRHLDLFPQKAFDLLPKQEKEKMIEQAKAINLDLTKINSDNYLKFIVEEVKPFVDKQFSTYSDAAHTAVMGSSMGGLISMYAICEYPEIFSKAACLSTHWIGLKDVENNPMPNAFFTYMQKKLPNPDTHKIYFDFGTETLDAFYVKYEDNVNQILAEKGFTEKNAKNLKFEGTDHSENSWQKRIHIPLEFMFGK</sequence>
<proteinExistence type="predicted"/>
<name>A0ABY9R8Z0_9FLAO</name>
<dbReference type="InterPro" id="IPR029058">
    <property type="entry name" value="AB_hydrolase_fold"/>
</dbReference>
<accession>A0ABY9R8Z0</accession>
<dbReference type="InterPro" id="IPR000801">
    <property type="entry name" value="Esterase-like"/>
</dbReference>
<evidence type="ECO:0000313" key="2">
    <source>
        <dbReference type="Proteomes" id="UP001180481"/>
    </source>
</evidence>
<dbReference type="Proteomes" id="UP001180481">
    <property type="component" value="Chromosome"/>
</dbReference>